<protein>
    <submittedName>
        <fullName evidence="3">Uncharacterized protein</fullName>
    </submittedName>
</protein>
<accession>A0A9P7XYX0</accession>
<feature type="region of interest" description="Disordered" evidence="2">
    <location>
        <begin position="349"/>
        <end position="410"/>
    </location>
</feature>
<name>A0A9P7XYX0_9FUNG</name>
<evidence type="ECO:0000313" key="3">
    <source>
        <dbReference type="EMBL" id="KAG9069677.1"/>
    </source>
</evidence>
<proteinExistence type="predicted"/>
<dbReference type="OrthoDB" id="2413924at2759"/>
<feature type="coiled-coil region" evidence="1">
    <location>
        <begin position="158"/>
        <end position="201"/>
    </location>
</feature>
<evidence type="ECO:0000256" key="2">
    <source>
        <dbReference type="SAM" id="MobiDB-lite"/>
    </source>
</evidence>
<organism evidence="3 4">
    <name type="scientific">Linnemannia hyalina</name>
    <dbReference type="NCBI Taxonomy" id="64524"/>
    <lineage>
        <taxon>Eukaryota</taxon>
        <taxon>Fungi</taxon>
        <taxon>Fungi incertae sedis</taxon>
        <taxon>Mucoromycota</taxon>
        <taxon>Mortierellomycotina</taxon>
        <taxon>Mortierellomycetes</taxon>
        <taxon>Mortierellales</taxon>
        <taxon>Mortierellaceae</taxon>
        <taxon>Linnemannia</taxon>
    </lineage>
</organism>
<keyword evidence="1" id="KW-0175">Coiled coil</keyword>
<feature type="compositionally biased region" description="Low complexity" evidence="2">
    <location>
        <begin position="350"/>
        <end position="378"/>
    </location>
</feature>
<sequence>MKPAVQKKPLQSRHRINANAAAAAAANGQQQQGGTPAVPRMLRRMTKQSFMDVDLQYLMKLDPTTPDPFENSSPVFDDPPSLFRPLPTSITGGPVGTHQQWASAEAIARLQQEQEALRVQYLAFLHQLNLSNPHGFLVHMNTFAAEFPQEFQQLQSYIRFQEQITNQQREEAKRAEEMRLYQAQLEERHREEQEQKRAEELWSMRLQEDQGREFRRSLEEWLYRRQQQKRTSTSFRLGGNSGKDDAMDMADVLTIALQKDPMFVERMMANGGQGLDVMLTPTQQQEFWMFLEEKQAKELLAQEKKRRELASAGFSDIVTQQHSSSSASMFGGGSGGVLSSAMFGHLMSGNNNNNNNNQNGFTTSSWGSGNNGLFGSNNETPIAFPSQFRPSMTHEQYLKRNRGRPTSSRR</sequence>
<dbReference type="EMBL" id="JAHRHY010000004">
    <property type="protein sequence ID" value="KAG9069677.1"/>
    <property type="molecule type" value="Genomic_DNA"/>
</dbReference>
<keyword evidence="4" id="KW-1185">Reference proteome</keyword>
<evidence type="ECO:0000256" key="1">
    <source>
        <dbReference type="SAM" id="Coils"/>
    </source>
</evidence>
<dbReference type="AlphaFoldDB" id="A0A9P7XYX0"/>
<reference evidence="3" key="1">
    <citation type="submission" date="2021-06" db="EMBL/GenBank/DDBJ databases">
        <title>Genome Sequence of Mortierella hyaline Strain SCG-10, a Cold-Adapted, Nitrate-Reducing Fungus Isolated from Soil in Minnesota, USA.</title>
        <authorList>
            <person name="Aldossari N."/>
        </authorList>
    </citation>
    <scope>NUCLEOTIDE SEQUENCE</scope>
    <source>
        <strain evidence="3">SCG-10</strain>
    </source>
</reference>
<comment type="caution">
    <text evidence="3">The sequence shown here is derived from an EMBL/GenBank/DDBJ whole genome shotgun (WGS) entry which is preliminary data.</text>
</comment>
<dbReference type="Proteomes" id="UP000707451">
    <property type="component" value="Unassembled WGS sequence"/>
</dbReference>
<evidence type="ECO:0000313" key="4">
    <source>
        <dbReference type="Proteomes" id="UP000707451"/>
    </source>
</evidence>
<gene>
    <name evidence="3" type="ORF">KI688_008999</name>
</gene>
<feature type="compositionally biased region" description="Basic residues" evidence="2">
    <location>
        <begin position="399"/>
        <end position="410"/>
    </location>
</feature>